<evidence type="ECO:0000256" key="4">
    <source>
        <dbReference type="SAM" id="MobiDB-lite"/>
    </source>
</evidence>
<feature type="region of interest" description="Disordered" evidence="4">
    <location>
        <begin position="1"/>
        <end position="26"/>
    </location>
</feature>
<dbReference type="GO" id="GO:0006508">
    <property type="term" value="P:proteolysis"/>
    <property type="evidence" value="ECO:0007669"/>
    <property type="project" value="UniProtKB-KW"/>
</dbReference>
<keyword evidence="6" id="KW-0378">Hydrolase</keyword>
<dbReference type="OrthoDB" id="9779595at2"/>
<proteinExistence type="inferred from homology"/>
<dbReference type="CDD" id="cd03404">
    <property type="entry name" value="SPFH_HflK"/>
    <property type="match status" value="1"/>
</dbReference>
<dbReference type="AlphaFoldDB" id="A0A429XR27"/>
<protein>
    <recommendedName>
        <fullName evidence="3">Protein HflK</fullName>
    </recommendedName>
</protein>
<dbReference type="SMART" id="SM00244">
    <property type="entry name" value="PHB"/>
    <property type="match status" value="1"/>
</dbReference>
<keyword evidence="3" id="KW-0472">Membrane</keyword>
<evidence type="ECO:0000256" key="1">
    <source>
        <dbReference type="ARBA" id="ARBA00004167"/>
    </source>
</evidence>
<dbReference type="GO" id="GO:0008233">
    <property type="term" value="F:peptidase activity"/>
    <property type="evidence" value="ECO:0007669"/>
    <property type="project" value="UniProtKB-KW"/>
</dbReference>
<keyword evidence="7" id="KW-1185">Reference proteome</keyword>
<dbReference type="InterPro" id="IPR010201">
    <property type="entry name" value="HflK"/>
</dbReference>
<comment type="function">
    <text evidence="3">HflC and HflK could encode or regulate a protease.</text>
</comment>
<dbReference type="Proteomes" id="UP000279470">
    <property type="component" value="Unassembled WGS sequence"/>
</dbReference>
<dbReference type="PANTHER" id="PTHR42911">
    <property type="entry name" value="MODULATOR OF FTSH PROTEASE HFLC"/>
    <property type="match status" value="1"/>
</dbReference>
<dbReference type="InterPro" id="IPR036013">
    <property type="entry name" value="Band_7/SPFH_dom_sf"/>
</dbReference>
<evidence type="ECO:0000259" key="5">
    <source>
        <dbReference type="SMART" id="SM00244"/>
    </source>
</evidence>
<keyword evidence="6" id="KW-0645">Protease</keyword>
<comment type="subunit">
    <text evidence="3">HflC and HflK may interact to form a multimeric complex.</text>
</comment>
<comment type="subcellular location">
    <subcellularLocation>
        <location evidence="1">Membrane</location>
        <topology evidence="1">Single-pass membrane protein</topology>
    </subcellularLocation>
</comment>
<dbReference type="SUPFAM" id="SSF117892">
    <property type="entry name" value="Band 7/SPFH domain"/>
    <property type="match status" value="1"/>
</dbReference>
<dbReference type="RefSeq" id="WP_126044570.1">
    <property type="nucleotide sequence ID" value="NZ_RXFM01000024.1"/>
</dbReference>
<name>A0A429XR27_9RICK</name>
<dbReference type="InterPro" id="IPR001107">
    <property type="entry name" value="Band_7"/>
</dbReference>
<evidence type="ECO:0000256" key="2">
    <source>
        <dbReference type="ARBA" id="ARBA00006971"/>
    </source>
</evidence>
<comment type="caution">
    <text evidence="6">The sequence shown here is derived from an EMBL/GenBank/DDBJ whole genome shotgun (WGS) entry which is preliminary data.</text>
</comment>
<dbReference type="PANTHER" id="PTHR42911:SF2">
    <property type="entry name" value="PROHIBITIN FAMILY PROTEIN"/>
    <property type="match status" value="1"/>
</dbReference>
<sequence>MIDNPWDNNSNSKNSQDKNINEGPFTKKKNFTKFNNNMNKSHGFRFIYITLIGLLILWLSTGFFTVDTDEEGIIIRFGKYNREVKPGLNYKLPDPIELVEKISVTRIKKDIIGKITSPIGFSKNAYLSNADNQQNENDLSYPKESQMLTGDENIIDMHFYIQWKIGNAKNYLFNIKDSKTDNIVRSAAESVMRQVISEVTLSEALSEKRLLIERDVKNDLQKIMDSYQSGIEIISVGILYSYVGPEVRDSYRDVQSAKADRERYINQAQAYRNEIIPKAKAEAAAIVEQAIAYKGSVISKAYGDANKFNEIFKAYSIDKNITKKRMYLDTMEKIYKDTNKVIIDKEVSNKILPFLPLDKFNNNTK</sequence>
<reference evidence="7" key="1">
    <citation type="submission" date="2018-11" db="EMBL/GenBank/DDBJ databases">
        <title>Phylogenetic, genomic, and biogeographic characterization of a novel and ubiquitous marine invertebrate-associated Rickettsiales parasite, Candidatus Marinoinvertebrata rohwerii, gen. nov., sp. nov.</title>
        <authorList>
            <person name="Klinges J.G."/>
            <person name="Rosales S.M."/>
            <person name="Mcminds R."/>
            <person name="Shaver E.C."/>
            <person name="Shantz A."/>
            <person name="Peters E.C."/>
            <person name="Burkepile D.E."/>
            <person name="Silliman B.R."/>
            <person name="Vega Thurber R.L."/>
        </authorList>
    </citation>
    <scope>NUCLEOTIDE SEQUENCE [LARGE SCALE GENOMIC DNA]</scope>
    <source>
        <strain evidence="7">a_cerv_44</strain>
    </source>
</reference>
<evidence type="ECO:0000256" key="3">
    <source>
        <dbReference type="RuleBase" id="RU364113"/>
    </source>
</evidence>
<dbReference type="GO" id="GO:0016020">
    <property type="term" value="C:membrane"/>
    <property type="evidence" value="ECO:0007669"/>
    <property type="project" value="UniProtKB-SubCell"/>
</dbReference>
<dbReference type="EMBL" id="RXFM01000024">
    <property type="protein sequence ID" value="RST69233.1"/>
    <property type="molecule type" value="Genomic_DNA"/>
</dbReference>
<keyword evidence="3" id="KW-1133">Transmembrane helix</keyword>
<evidence type="ECO:0000313" key="6">
    <source>
        <dbReference type="EMBL" id="RST69233.1"/>
    </source>
</evidence>
<dbReference type="Gene3D" id="3.30.479.30">
    <property type="entry name" value="Band 7 domain"/>
    <property type="match status" value="1"/>
</dbReference>
<dbReference type="Pfam" id="PF01145">
    <property type="entry name" value="Band_7"/>
    <property type="match status" value="1"/>
</dbReference>
<dbReference type="NCBIfam" id="TIGR01933">
    <property type="entry name" value="hflK"/>
    <property type="match status" value="1"/>
</dbReference>
<comment type="similarity">
    <text evidence="2 3">Belongs to the band 7/mec-2 family. HflK subfamily.</text>
</comment>
<accession>A0A429XR27</accession>
<keyword evidence="3" id="KW-0812">Transmembrane</keyword>
<feature type="transmembrane region" description="Helical" evidence="3">
    <location>
        <begin position="46"/>
        <end position="66"/>
    </location>
</feature>
<gene>
    <name evidence="6" type="primary">hflK</name>
    <name evidence="6" type="ORF">EIC27_02460</name>
</gene>
<evidence type="ECO:0000313" key="7">
    <source>
        <dbReference type="Proteomes" id="UP000279470"/>
    </source>
</evidence>
<feature type="domain" description="Band 7" evidence="5">
    <location>
        <begin position="61"/>
        <end position="255"/>
    </location>
</feature>
<organism evidence="6 7">
    <name type="scientific">Candidatus Aquarickettsia rohweri</name>
    <dbReference type="NCBI Taxonomy" id="2602574"/>
    <lineage>
        <taxon>Bacteria</taxon>
        <taxon>Pseudomonadati</taxon>
        <taxon>Pseudomonadota</taxon>
        <taxon>Alphaproteobacteria</taxon>
        <taxon>Rickettsiales</taxon>
        <taxon>Candidatus Midichloriaceae</taxon>
        <taxon>Candidatus Aquarickettsia</taxon>
    </lineage>
</organism>